<dbReference type="PANTHER" id="PTHR43738:SF2">
    <property type="entry name" value="ABC TRANSPORTER PERMEASE"/>
    <property type="match status" value="1"/>
</dbReference>
<evidence type="ECO:0000256" key="3">
    <source>
        <dbReference type="ARBA" id="ARBA00022692"/>
    </source>
</evidence>
<gene>
    <name evidence="9" type="ORF">CKA38_08515</name>
</gene>
<comment type="subcellular location">
    <subcellularLocation>
        <location evidence="1">Cell membrane</location>
        <topology evidence="1">Multi-pass membrane protein</topology>
    </subcellularLocation>
</comment>
<keyword evidence="5 6" id="KW-0472">Membrane</keyword>
<dbReference type="AlphaFoldDB" id="A0A2U8E391"/>
<feature type="transmembrane region" description="Helical" evidence="6">
    <location>
        <begin position="272"/>
        <end position="294"/>
    </location>
</feature>
<dbReference type="InterPro" id="IPR051125">
    <property type="entry name" value="ABC-4/HrtB_transporter"/>
</dbReference>
<dbReference type="Proteomes" id="UP000244896">
    <property type="component" value="Chromosome"/>
</dbReference>
<organism evidence="9 10">
    <name type="scientific">Ereboglobus luteus</name>
    <dbReference type="NCBI Taxonomy" id="1796921"/>
    <lineage>
        <taxon>Bacteria</taxon>
        <taxon>Pseudomonadati</taxon>
        <taxon>Verrucomicrobiota</taxon>
        <taxon>Opitutia</taxon>
        <taxon>Opitutales</taxon>
        <taxon>Opitutaceae</taxon>
        <taxon>Ereboglobus</taxon>
    </lineage>
</organism>
<keyword evidence="2" id="KW-1003">Cell membrane</keyword>
<evidence type="ECO:0000256" key="5">
    <source>
        <dbReference type="ARBA" id="ARBA00023136"/>
    </source>
</evidence>
<evidence type="ECO:0000256" key="2">
    <source>
        <dbReference type="ARBA" id="ARBA00022475"/>
    </source>
</evidence>
<dbReference type="InterPro" id="IPR003838">
    <property type="entry name" value="ABC3_permease_C"/>
</dbReference>
<protein>
    <submittedName>
        <fullName evidence="9">Uncharacterized protein</fullName>
    </submittedName>
</protein>
<dbReference type="Pfam" id="PF02687">
    <property type="entry name" value="FtsX"/>
    <property type="match status" value="1"/>
</dbReference>
<evidence type="ECO:0000256" key="1">
    <source>
        <dbReference type="ARBA" id="ARBA00004651"/>
    </source>
</evidence>
<dbReference type="KEGG" id="elut:CKA38_08515"/>
<evidence type="ECO:0000256" key="4">
    <source>
        <dbReference type="ARBA" id="ARBA00022989"/>
    </source>
</evidence>
<feature type="domain" description="ABC3 transporter permease C-terminal" evidence="7">
    <location>
        <begin position="275"/>
        <end position="393"/>
    </location>
</feature>
<evidence type="ECO:0000259" key="7">
    <source>
        <dbReference type="Pfam" id="PF02687"/>
    </source>
</evidence>
<dbReference type="RefSeq" id="WP_108825092.1">
    <property type="nucleotide sequence ID" value="NZ_CP023004.1"/>
</dbReference>
<proteinExistence type="predicted"/>
<dbReference type="GO" id="GO:0005886">
    <property type="term" value="C:plasma membrane"/>
    <property type="evidence" value="ECO:0007669"/>
    <property type="project" value="UniProtKB-SubCell"/>
</dbReference>
<dbReference type="PANTHER" id="PTHR43738">
    <property type="entry name" value="ABC TRANSPORTER, MEMBRANE PROTEIN"/>
    <property type="match status" value="1"/>
</dbReference>
<name>A0A2U8E391_9BACT</name>
<accession>A0A2U8E391</accession>
<keyword evidence="10" id="KW-1185">Reference proteome</keyword>
<dbReference type="Pfam" id="PF12704">
    <property type="entry name" value="MacB_PCD"/>
    <property type="match status" value="1"/>
</dbReference>
<keyword evidence="3 6" id="KW-0812">Transmembrane</keyword>
<feature type="transmembrane region" description="Helical" evidence="6">
    <location>
        <begin position="362"/>
        <end position="384"/>
    </location>
</feature>
<evidence type="ECO:0000313" key="9">
    <source>
        <dbReference type="EMBL" id="AWI09280.1"/>
    </source>
</evidence>
<evidence type="ECO:0000259" key="8">
    <source>
        <dbReference type="Pfam" id="PF12704"/>
    </source>
</evidence>
<dbReference type="OrthoDB" id="9784014at2"/>
<evidence type="ECO:0000256" key="6">
    <source>
        <dbReference type="SAM" id="Phobius"/>
    </source>
</evidence>
<dbReference type="InterPro" id="IPR025857">
    <property type="entry name" value="MacB_PCD"/>
</dbReference>
<feature type="transmembrane region" description="Helical" evidence="6">
    <location>
        <begin position="315"/>
        <end position="342"/>
    </location>
</feature>
<keyword evidence="4 6" id="KW-1133">Transmembrane helix</keyword>
<dbReference type="EMBL" id="CP023004">
    <property type="protein sequence ID" value="AWI09280.1"/>
    <property type="molecule type" value="Genomic_DNA"/>
</dbReference>
<feature type="domain" description="MacB-like periplasmic core" evidence="8">
    <location>
        <begin position="18"/>
        <end position="232"/>
    </location>
</feature>
<evidence type="ECO:0000313" key="10">
    <source>
        <dbReference type="Proteomes" id="UP000244896"/>
    </source>
</evidence>
<sequence length="402" mass="42804">MTIPLIIYRSLRQHALSTLVTAASIALATGLLMTVWMVRAQSQRAFLETSTSFDGVLAARGSELQIVLNAIFHMESSPGNISVADYERVKKHPAVKAAIPVATGDNHKGWRIVGTVPELFTDVEYTSGKKFALAHGKVFSPGAHSREALAGSFAAAQLGLSVGSVFRPSHGLAHAPDREHDEEYRITGVLAPTNTPADRVIWIPLEGVQHMAGHAESSRSELSAVLVQLRAPSAGFALDQYYNKQGERLTFAYPTSAIIADFFNKIGWFDRVLALVAFVVVLVAAGSVLASIYASMSTRQRDIAILRALGARRGTVFGGMVLEAMVIGALGAACGFAIYFVLMTGAAELIREQTGVVISVAAWHAVLVWCPLGMIALGALGGIIPAVKAYRVPVAETLSPLS</sequence>
<reference evidence="9 10" key="1">
    <citation type="journal article" date="2018" name="Syst. Appl. Microbiol.">
        <title>Ereboglobus luteus gen. nov. sp. nov. from cockroach guts, and new insights into the oxygen relationship of the genera Opitutus and Didymococcus (Verrucomicrobia: Opitutaceae).</title>
        <authorList>
            <person name="Tegtmeier D."/>
            <person name="Belitz A."/>
            <person name="Radek R."/>
            <person name="Heimerl T."/>
            <person name="Brune A."/>
        </authorList>
    </citation>
    <scope>NUCLEOTIDE SEQUENCE [LARGE SCALE GENOMIC DNA]</scope>
    <source>
        <strain evidence="9 10">Ho45</strain>
    </source>
</reference>